<feature type="region of interest" description="Disordered" evidence="9">
    <location>
        <begin position="469"/>
        <end position="530"/>
    </location>
</feature>
<keyword evidence="2" id="KW-0645">Protease</keyword>
<keyword evidence="4 10" id="KW-0732">Signal</keyword>
<feature type="compositionally biased region" description="Basic and acidic residues" evidence="9">
    <location>
        <begin position="61"/>
        <end position="70"/>
    </location>
</feature>
<evidence type="ECO:0000256" key="1">
    <source>
        <dbReference type="ARBA" id="ARBA00008721"/>
    </source>
</evidence>
<dbReference type="GO" id="GO:0008237">
    <property type="term" value="F:metallopeptidase activity"/>
    <property type="evidence" value="ECO:0007669"/>
    <property type="project" value="UniProtKB-KW"/>
</dbReference>
<evidence type="ECO:0000313" key="13">
    <source>
        <dbReference type="Proteomes" id="UP001530293"/>
    </source>
</evidence>
<accession>A0ABD3N7S3</accession>
<keyword evidence="7" id="KW-0482">Metalloprotease</keyword>
<name>A0ABD3N7S3_9STRA</name>
<dbReference type="Gene3D" id="3.40.390.10">
    <property type="entry name" value="Collagenase (Catalytic Domain)"/>
    <property type="match status" value="3"/>
</dbReference>
<feature type="region of interest" description="Disordered" evidence="9">
    <location>
        <begin position="936"/>
        <end position="960"/>
    </location>
</feature>
<feature type="compositionally biased region" description="Low complexity" evidence="9">
    <location>
        <begin position="882"/>
        <end position="891"/>
    </location>
</feature>
<feature type="compositionally biased region" description="Low complexity" evidence="9">
    <location>
        <begin position="514"/>
        <end position="525"/>
    </location>
</feature>
<evidence type="ECO:0000256" key="7">
    <source>
        <dbReference type="ARBA" id="ARBA00023049"/>
    </source>
</evidence>
<sequence length="960" mass="106082">MTIRYSSLISILLLFGRHAADVHGCDKHHGVHRHLSGRGHDHIDDDDDDDEDTPNDGNLLHNHDDDDNMKQKRQGNLRRLQGIFDDDDDDDDHIPPELISSSTTNHPCKDGEPTFTVGNVTYACQTAFQQQDGLCATAAMSPDQKVKADEHYQAWKAIKEKKEKKVNGDDRGRESWRRRLGGCGDCVDWTTTTITIPTYIHVIHSGTMGKNFTYASNPAYIQNQIKVLNIGFRGDVNTAYAPFASRSYPRYDVKDANTKIQFCLAGTTATDNASWYADANQLEMKTALKQGGSESLNVYVNTASGFAGYAYYPSNDEFVLDGVVLLNESMPGGSLAPYNEGDTLTHEVGHWLGLDHTHSNGCDGPGDYMDLAPPSANYESVKANEGAASFGCQVNLDTCTADAGKKNPIHNFMSYGDDNCMDQFTPGQKVKLQQAWETYRHKLGYSEQFSLAADGYSCVYPGMPLVSTMSPTLQPTTKSPTLKPTTKRPTSKPTKAPKPTKKPTTARIRRDHSSWTSSSRSLISSMMPLTPHNTKMRTLSILSELRSVNSSSKPGGNLRRLQGIFDEEQVDIFDEEEDMITIPELISSSTSHPCEDGDPTFTVGNVTYACQSDFQRRGELCATAAMSPEERVKADEYFLEWNDMKNNMGWHDERQGERKRLGGCGDCVSNWDTTVITIPTYIHVIHSGTTGKKYTYASNPSYIQNQIKFCLAGTTAMDNASWYLNKKEIAMKIALKQGGPESLNVYVNTASGYLGYAYYPSSEDFVEDGAILMNDSMPGGDIVGYNEGDTLAHEANEADMSFGCPVGLDTCDADGGRNPIYSFMSYGDDNCVDQFTPGQKIKLQQAWETYRHKKGYSELITLAPDVYSCSPGVIPAMTQLQPPTSKPTTSKPTKRPVTAKPTKMRTGRPTPQIHTIQNLGLGITKAFSLHLRNSIKRSTPSPTRYQNTEDISPTLVVDHT</sequence>
<evidence type="ECO:0000256" key="8">
    <source>
        <dbReference type="ARBA" id="ARBA00023157"/>
    </source>
</evidence>
<dbReference type="Proteomes" id="UP001530293">
    <property type="component" value="Unassembled WGS sequence"/>
</dbReference>
<evidence type="ECO:0000259" key="11">
    <source>
        <dbReference type="Pfam" id="PF05572"/>
    </source>
</evidence>
<keyword evidence="6" id="KW-0862">Zinc</keyword>
<keyword evidence="8" id="KW-1015">Disulfide bond</keyword>
<evidence type="ECO:0000256" key="6">
    <source>
        <dbReference type="ARBA" id="ARBA00022833"/>
    </source>
</evidence>
<feature type="region of interest" description="Disordered" evidence="9">
    <location>
        <begin position="27"/>
        <end position="107"/>
    </location>
</feature>
<keyword evidence="5" id="KW-0378">Hydrolase</keyword>
<keyword evidence="13" id="KW-1185">Reference proteome</keyword>
<dbReference type="AlphaFoldDB" id="A0ABD3N7S3"/>
<dbReference type="SUPFAM" id="SSF55486">
    <property type="entry name" value="Metalloproteases ('zincins'), catalytic domain"/>
    <property type="match status" value="2"/>
</dbReference>
<dbReference type="GO" id="GO:0046872">
    <property type="term" value="F:metal ion binding"/>
    <property type="evidence" value="ECO:0007669"/>
    <property type="project" value="UniProtKB-KW"/>
</dbReference>
<feature type="compositionally biased region" description="Polar residues" evidence="9">
    <location>
        <begin position="936"/>
        <end position="951"/>
    </location>
</feature>
<evidence type="ECO:0000313" key="12">
    <source>
        <dbReference type="EMBL" id="KAL3772077.1"/>
    </source>
</evidence>
<feature type="signal peptide" evidence="10">
    <location>
        <begin position="1"/>
        <end position="24"/>
    </location>
</feature>
<evidence type="ECO:0000256" key="9">
    <source>
        <dbReference type="SAM" id="MobiDB-lite"/>
    </source>
</evidence>
<dbReference type="GO" id="GO:0006508">
    <property type="term" value="P:proteolysis"/>
    <property type="evidence" value="ECO:0007669"/>
    <property type="project" value="UniProtKB-KW"/>
</dbReference>
<dbReference type="CDD" id="cd04275">
    <property type="entry name" value="ZnMc_pappalysin_like"/>
    <property type="match status" value="1"/>
</dbReference>
<evidence type="ECO:0000256" key="5">
    <source>
        <dbReference type="ARBA" id="ARBA00022801"/>
    </source>
</evidence>
<dbReference type="PANTHER" id="PTHR47466:SF1">
    <property type="entry name" value="METALLOPROTEASE MEP1 (AFU_ORTHOLOGUE AFUA_1G07730)-RELATED"/>
    <property type="match status" value="1"/>
</dbReference>
<proteinExistence type="inferred from homology"/>
<dbReference type="PANTHER" id="PTHR47466">
    <property type="match status" value="1"/>
</dbReference>
<dbReference type="EMBL" id="JALLBG020000017">
    <property type="protein sequence ID" value="KAL3772077.1"/>
    <property type="molecule type" value="Genomic_DNA"/>
</dbReference>
<dbReference type="InterPro" id="IPR024079">
    <property type="entry name" value="MetalloPept_cat_dom_sf"/>
</dbReference>
<feature type="compositionally biased region" description="Acidic residues" evidence="9">
    <location>
        <begin position="44"/>
        <end position="54"/>
    </location>
</feature>
<comment type="similarity">
    <text evidence="1">Belongs to the peptidase M43B family.</text>
</comment>
<organism evidence="12 13">
    <name type="scientific">Discostella pseudostelligera</name>
    <dbReference type="NCBI Taxonomy" id="259834"/>
    <lineage>
        <taxon>Eukaryota</taxon>
        <taxon>Sar</taxon>
        <taxon>Stramenopiles</taxon>
        <taxon>Ochrophyta</taxon>
        <taxon>Bacillariophyta</taxon>
        <taxon>Coscinodiscophyceae</taxon>
        <taxon>Thalassiosirophycidae</taxon>
        <taxon>Stephanodiscales</taxon>
        <taxon>Stephanodiscaceae</taxon>
        <taxon>Discostella</taxon>
    </lineage>
</organism>
<feature type="compositionally biased region" description="Low complexity" evidence="9">
    <location>
        <begin position="471"/>
        <end position="484"/>
    </location>
</feature>
<evidence type="ECO:0000256" key="3">
    <source>
        <dbReference type="ARBA" id="ARBA00022723"/>
    </source>
</evidence>
<feature type="chain" id="PRO_5044816905" description="Peptidase M43 pregnancy-associated plasma-A domain-containing protein" evidence="10">
    <location>
        <begin position="25"/>
        <end position="960"/>
    </location>
</feature>
<feature type="domain" description="Peptidase M43 pregnancy-associated plasma-A" evidence="11">
    <location>
        <begin position="297"/>
        <end position="434"/>
    </location>
</feature>
<protein>
    <recommendedName>
        <fullName evidence="11">Peptidase M43 pregnancy-associated plasma-A domain-containing protein</fullName>
    </recommendedName>
</protein>
<evidence type="ECO:0000256" key="2">
    <source>
        <dbReference type="ARBA" id="ARBA00022670"/>
    </source>
</evidence>
<feature type="region of interest" description="Disordered" evidence="9">
    <location>
        <begin position="877"/>
        <end position="912"/>
    </location>
</feature>
<evidence type="ECO:0000256" key="10">
    <source>
        <dbReference type="SAM" id="SignalP"/>
    </source>
</evidence>
<gene>
    <name evidence="12" type="ORF">ACHAWU_008099</name>
</gene>
<evidence type="ECO:0000256" key="4">
    <source>
        <dbReference type="ARBA" id="ARBA00022729"/>
    </source>
</evidence>
<dbReference type="InterPro" id="IPR008754">
    <property type="entry name" value="Peptidase_M43"/>
</dbReference>
<dbReference type="Pfam" id="PF05572">
    <property type="entry name" value="Peptidase_M43"/>
    <property type="match status" value="1"/>
</dbReference>
<reference evidence="12 13" key="1">
    <citation type="submission" date="2024-10" db="EMBL/GenBank/DDBJ databases">
        <title>Updated reference genomes for cyclostephanoid diatoms.</title>
        <authorList>
            <person name="Roberts W.R."/>
            <person name="Alverson A.J."/>
        </authorList>
    </citation>
    <scope>NUCLEOTIDE SEQUENCE [LARGE SCALE GENOMIC DNA]</scope>
    <source>
        <strain evidence="12 13">AJA232-27</strain>
    </source>
</reference>
<keyword evidence="3" id="KW-0479">Metal-binding</keyword>
<comment type="caution">
    <text evidence="12">The sequence shown here is derived from an EMBL/GenBank/DDBJ whole genome shotgun (WGS) entry which is preliminary data.</text>
</comment>